<keyword evidence="2" id="KW-1185">Reference proteome</keyword>
<dbReference type="Proteomes" id="UP001362999">
    <property type="component" value="Unassembled WGS sequence"/>
</dbReference>
<name>A0AAW0CR14_9AGAR</name>
<proteinExistence type="predicted"/>
<accession>A0AAW0CR14</accession>
<evidence type="ECO:0000313" key="2">
    <source>
        <dbReference type="Proteomes" id="UP001362999"/>
    </source>
</evidence>
<evidence type="ECO:0000313" key="1">
    <source>
        <dbReference type="EMBL" id="KAK7040620.1"/>
    </source>
</evidence>
<organism evidence="1 2">
    <name type="scientific">Favolaschia claudopus</name>
    <dbReference type="NCBI Taxonomy" id="2862362"/>
    <lineage>
        <taxon>Eukaryota</taxon>
        <taxon>Fungi</taxon>
        <taxon>Dikarya</taxon>
        <taxon>Basidiomycota</taxon>
        <taxon>Agaricomycotina</taxon>
        <taxon>Agaricomycetes</taxon>
        <taxon>Agaricomycetidae</taxon>
        <taxon>Agaricales</taxon>
        <taxon>Marasmiineae</taxon>
        <taxon>Mycenaceae</taxon>
        <taxon>Favolaschia</taxon>
    </lineage>
</organism>
<sequence>MVERRTEKDRQSVTDISLINFSMGKPIFSPLLSLLIAHVSSAGSAYLPQFDSTYSTTGAEIGNKRQLAYPRAVAASQGRKDGSEKFTTLQSHGSVDRAPIQTIQKPFNVAPSQIRLLYEHPTMSTASDRVYIT</sequence>
<reference evidence="1 2" key="1">
    <citation type="journal article" date="2024" name="J Genomics">
        <title>Draft genome sequencing and assembly of Favolaschia claudopus CIRM-BRFM 2984 isolated from oak limbs.</title>
        <authorList>
            <person name="Navarro D."/>
            <person name="Drula E."/>
            <person name="Chaduli D."/>
            <person name="Cazenave R."/>
            <person name="Ahrendt S."/>
            <person name="Wang J."/>
            <person name="Lipzen A."/>
            <person name="Daum C."/>
            <person name="Barry K."/>
            <person name="Grigoriev I.V."/>
            <person name="Favel A."/>
            <person name="Rosso M.N."/>
            <person name="Martin F."/>
        </authorList>
    </citation>
    <scope>NUCLEOTIDE SEQUENCE [LARGE SCALE GENOMIC DNA]</scope>
    <source>
        <strain evidence="1 2">CIRM-BRFM 2984</strain>
    </source>
</reference>
<comment type="caution">
    <text evidence="1">The sequence shown here is derived from an EMBL/GenBank/DDBJ whole genome shotgun (WGS) entry which is preliminary data.</text>
</comment>
<gene>
    <name evidence="1" type="ORF">R3P38DRAFT_3180630</name>
</gene>
<protein>
    <submittedName>
        <fullName evidence="1">Uncharacterized protein</fullName>
    </submittedName>
</protein>
<dbReference type="EMBL" id="JAWWNJ010000015">
    <property type="protein sequence ID" value="KAK7040620.1"/>
    <property type="molecule type" value="Genomic_DNA"/>
</dbReference>
<dbReference type="AlphaFoldDB" id="A0AAW0CR14"/>